<dbReference type="Pfam" id="PF26616">
    <property type="entry name" value="CorA-like"/>
    <property type="match status" value="1"/>
</dbReference>
<organism evidence="7 8">
    <name type="scientific">Lophium mytilinum</name>
    <dbReference type="NCBI Taxonomy" id="390894"/>
    <lineage>
        <taxon>Eukaryota</taxon>
        <taxon>Fungi</taxon>
        <taxon>Dikarya</taxon>
        <taxon>Ascomycota</taxon>
        <taxon>Pezizomycotina</taxon>
        <taxon>Dothideomycetes</taxon>
        <taxon>Pleosporomycetidae</taxon>
        <taxon>Mytilinidiales</taxon>
        <taxon>Mytilinidiaceae</taxon>
        <taxon>Lophium</taxon>
    </lineage>
</organism>
<gene>
    <name evidence="7" type="ORF">BU16DRAFT_565631</name>
</gene>
<sequence length="490" mass="55452">MALDSGCKADDLPAHGWEYYPLNLADDVLLGINGQLYNERLANWARLMCSAETNIGVITSNDGLIPTYKRITEGTSPGTVPTQRNRGIASTKIISISQEHSFKPFPITEAHLRKILSYHYVAPVFLDVLHGHAAESLVFEEGYSNTFCDVSRRGPKKFELAYQLKYPERHGRAQDLKFTMRQTAVYHRVSVTEKGSQRICLMFHPKEDSAAEEALIHEARSYERWRLIEANPLRQNLMILLAYVDNWRDYLTELGELYQHHQTYISAVEFDNDDDFNKTFNFNVMDKLRRLEVKVQSIPVILTATSNLVDCLSKSNVMFAAEELYDRAEYDGVAVALDHIGVRVRGYQSSTESIGIRLKGLIKLVADTLSLRNQSSAAASQKIALDHQRIATDISDRVLVLTQDSVDDNSVIRLVTLVGMFYLPSSFVASIFGMNFFDFDSQTSSIRIATDFWIYLVVTVPLTALTAAGWWLAADRQKDKRLPRKSCSKV</sequence>
<evidence type="ECO:0000313" key="7">
    <source>
        <dbReference type="EMBL" id="KAF2490695.1"/>
    </source>
</evidence>
<dbReference type="OrthoDB" id="5396681at2759"/>
<keyword evidence="2 5" id="KW-0812">Transmembrane</keyword>
<feature type="domain" description="CorA-like transporter" evidence="6">
    <location>
        <begin position="17"/>
        <end position="260"/>
    </location>
</feature>
<dbReference type="AlphaFoldDB" id="A0A6A6QE71"/>
<dbReference type="GO" id="GO:0016020">
    <property type="term" value="C:membrane"/>
    <property type="evidence" value="ECO:0007669"/>
    <property type="project" value="UniProtKB-SubCell"/>
</dbReference>
<dbReference type="GO" id="GO:0046873">
    <property type="term" value="F:metal ion transmembrane transporter activity"/>
    <property type="evidence" value="ECO:0007669"/>
    <property type="project" value="InterPro"/>
</dbReference>
<feature type="transmembrane region" description="Helical" evidence="5">
    <location>
        <begin position="452"/>
        <end position="474"/>
    </location>
</feature>
<feature type="transmembrane region" description="Helical" evidence="5">
    <location>
        <begin position="411"/>
        <end position="432"/>
    </location>
</feature>
<proteinExistence type="predicted"/>
<dbReference type="Gene3D" id="1.20.58.340">
    <property type="entry name" value="Magnesium transport protein CorA, transmembrane region"/>
    <property type="match status" value="1"/>
</dbReference>
<evidence type="ECO:0000256" key="2">
    <source>
        <dbReference type="ARBA" id="ARBA00022692"/>
    </source>
</evidence>
<keyword evidence="3 5" id="KW-1133">Transmembrane helix</keyword>
<name>A0A6A6QE71_9PEZI</name>
<evidence type="ECO:0000256" key="4">
    <source>
        <dbReference type="ARBA" id="ARBA00023136"/>
    </source>
</evidence>
<dbReference type="SUPFAM" id="SSF144083">
    <property type="entry name" value="Magnesium transport protein CorA, transmembrane region"/>
    <property type="match status" value="1"/>
</dbReference>
<dbReference type="InterPro" id="IPR045863">
    <property type="entry name" value="CorA_TM1_TM2"/>
</dbReference>
<evidence type="ECO:0000256" key="1">
    <source>
        <dbReference type="ARBA" id="ARBA00004141"/>
    </source>
</evidence>
<evidence type="ECO:0000259" key="6">
    <source>
        <dbReference type="Pfam" id="PF26616"/>
    </source>
</evidence>
<protein>
    <recommendedName>
        <fullName evidence="6">CorA-like transporter domain-containing protein</fullName>
    </recommendedName>
</protein>
<keyword evidence="4 5" id="KW-0472">Membrane</keyword>
<accession>A0A6A6QE71</accession>
<dbReference type="Proteomes" id="UP000799750">
    <property type="component" value="Unassembled WGS sequence"/>
</dbReference>
<evidence type="ECO:0000313" key="8">
    <source>
        <dbReference type="Proteomes" id="UP000799750"/>
    </source>
</evidence>
<comment type="subcellular location">
    <subcellularLocation>
        <location evidence="1">Membrane</location>
        <topology evidence="1">Multi-pass membrane protein</topology>
    </subcellularLocation>
</comment>
<dbReference type="EMBL" id="MU004196">
    <property type="protein sequence ID" value="KAF2490695.1"/>
    <property type="molecule type" value="Genomic_DNA"/>
</dbReference>
<evidence type="ECO:0000256" key="3">
    <source>
        <dbReference type="ARBA" id="ARBA00022989"/>
    </source>
</evidence>
<dbReference type="InterPro" id="IPR058257">
    <property type="entry name" value="CorA-like_dom"/>
</dbReference>
<keyword evidence="8" id="KW-1185">Reference proteome</keyword>
<reference evidence="7" key="1">
    <citation type="journal article" date="2020" name="Stud. Mycol.">
        <title>101 Dothideomycetes genomes: a test case for predicting lifestyles and emergence of pathogens.</title>
        <authorList>
            <person name="Haridas S."/>
            <person name="Albert R."/>
            <person name="Binder M."/>
            <person name="Bloem J."/>
            <person name="Labutti K."/>
            <person name="Salamov A."/>
            <person name="Andreopoulos B."/>
            <person name="Baker S."/>
            <person name="Barry K."/>
            <person name="Bills G."/>
            <person name="Bluhm B."/>
            <person name="Cannon C."/>
            <person name="Castanera R."/>
            <person name="Culley D."/>
            <person name="Daum C."/>
            <person name="Ezra D."/>
            <person name="Gonzalez J."/>
            <person name="Henrissat B."/>
            <person name="Kuo A."/>
            <person name="Liang C."/>
            <person name="Lipzen A."/>
            <person name="Lutzoni F."/>
            <person name="Magnuson J."/>
            <person name="Mondo S."/>
            <person name="Nolan M."/>
            <person name="Ohm R."/>
            <person name="Pangilinan J."/>
            <person name="Park H.-J."/>
            <person name="Ramirez L."/>
            <person name="Alfaro M."/>
            <person name="Sun H."/>
            <person name="Tritt A."/>
            <person name="Yoshinaga Y."/>
            <person name="Zwiers L.-H."/>
            <person name="Turgeon B."/>
            <person name="Goodwin S."/>
            <person name="Spatafora J."/>
            <person name="Crous P."/>
            <person name="Grigoriev I."/>
        </authorList>
    </citation>
    <scope>NUCLEOTIDE SEQUENCE</scope>
    <source>
        <strain evidence="7">CBS 269.34</strain>
    </source>
</reference>
<evidence type="ECO:0000256" key="5">
    <source>
        <dbReference type="SAM" id="Phobius"/>
    </source>
</evidence>